<dbReference type="AlphaFoldDB" id="A0A8H8RBD2"/>
<dbReference type="SUPFAM" id="SSF50630">
    <property type="entry name" value="Acid proteases"/>
    <property type="match status" value="1"/>
</dbReference>
<keyword evidence="4" id="KW-1015">Disulfide bond</keyword>
<name>A0A8H8RBD2_9HELO</name>
<dbReference type="InterPro" id="IPR021109">
    <property type="entry name" value="Peptidase_aspartic_dom_sf"/>
</dbReference>
<dbReference type="InterPro" id="IPR001969">
    <property type="entry name" value="Aspartic_peptidase_AS"/>
</dbReference>
<feature type="region of interest" description="Disordered" evidence="6">
    <location>
        <begin position="438"/>
        <end position="461"/>
    </location>
</feature>
<evidence type="ECO:0000256" key="2">
    <source>
        <dbReference type="ARBA" id="ARBA00022750"/>
    </source>
</evidence>
<evidence type="ECO:0000256" key="4">
    <source>
        <dbReference type="PIRSR" id="PIRSR601461-2"/>
    </source>
</evidence>
<proteinExistence type="inferred from homology"/>
<evidence type="ECO:0000313" key="9">
    <source>
        <dbReference type="Proteomes" id="UP000462212"/>
    </source>
</evidence>
<dbReference type="Gene3D" id="2.40.70.10">
    <property type="entry name" value="Acid Proteases"/>
    <property type="match status" value="2"/>
</dbReference>
<dbReference type="PROSITE" id="PS00141">
    <property type="entry name" value="ASP_PROTEASE"/>
    <property type="match status" value="1"/>
</dbReference>
<dbReference type="PANTHER" id="PTHR47966:SF65">
    <property type="entry name" value="ASPARTIC-TYPE ENDOPEPTIDASE"/>
    <property type="match status" value="1"/>
</dbReference>
<dbReference type="GO" id="GO:0006508">
    <property type="term" value="P:proteolysis"/>
    <property type="evidence" value="ECO:0007669"/>
    <property type="project" value="UniProtKB-KW"/>
</dbReference>
<feature type="active site" evidence="3">
    <location>
        <position position="285"/>
    </location>
</feature>
<feature type="disulfide bond" evidence="4">
    <location>
        <begin position="321"/>
        <end position="357"/>
    </location>
</feature>
<evidence type="ECO:0000313" key="8">
    <source>
        <dbReference type="EMBL" id="TVY31427.1"/>
    </source>
</evidence>
<dbReference type="Pfam" id="PF00026">
    <property type="entry name" value="Asp"/>
    <property type="match status" value="1"/>
</dbReference>
<evidence type="ECO:0000256" key="5">
    <source>
        <dbReference type="RuleBase" id="RU000454"/>
    </source>
</evidence>
<dbReference type="OrthoDB" id="771136at2759"/>
<keyword evidence="2 5" id="KW-0064">Aspartyl protease</keyword>
<feature type="domain" description="Peptidase A1" evidence="7">
    <location>
        <begin position="70"/>
        <end position="394"/>
    </location>
</feature>
<reference evidence="8 9" key="1">
    <citation type="submission" date="2018-05" db="EMBL/GenBank/DDBJ databases">
        <title>Genome sequencing and assembly of the regulated plant pathogen Lachnellula willkommii and related sister species for the development of diagnostic species identification markers.</title>
        <authorList>
            <person name="Giroux E."/>
            <person name="Bilodeau G."/>
        </authorList>
    </citation>
    <scope>NUCLEOTIDE SEQUENCE [LARGE SCALE GENOMIC DNA]</scope>
    <source>
        <strain evidence="8 9">CBS 197.66</strain>
    </source>
</reference>
<dbReference type="PROSITE" id="PS51767">
    <property type="entry name" value="PEPTIDASE_A1"/>
    <property type="match status" value="1"/>
</dbReference>
<dbReference type="GO" id="GO:0004190">
    <property type="term" value="F:aspartic-type endopeptidase activity"/>
    <property type="evidence" value="ECO:0007669"/>
    <property type="project" value="UniProtKB-KW"/>
</dbReference>
<protein>
    <submittedName>
        <fullName evidence="8">Putative aspartic-type endopeptidase</fullName>
    </submittedName>
</protein>
<keyword evidence="5" id="KW-0378">Hydrolase</keyword>
<organism evidence="8 9">
    <name type="scientific">Lachnellula subtilissima</name>
    <dbReference type="NCBI Taxonomy" id="602034"/>
    <lineage>
        <taxon>Eukaryota</taxon>
        <taxon>Fungi</taxon>
        <taxon>Dikarya</taxon>
        <taxon>Ascomycota</taxon>
        <taxon>Pezizomycotina</taxon>
        <taxon>Leotiomycetes</taxon>
        <taxon>Helotiales</taxon>
        <taxon>Lachnaceae</taxon>
        <taxon>Lachnellula</taxon>
    </lineage>
</organism>
<dbReference type="InterPro" id="IPR033121">
    <property type="entry name" value="PEPTIDASE_A1"/>
</dbReference>
<keyword evidence="9" id="KW-1185">Reference proteome</keyword>
<sequence length="461" mass="49545">MRTSTSIYCALAALGSANALRLEKRDNSAVVSFPFEKVDKITSISPISDSKRDTGPIEDPIFQDLKQLVYMVELEIGTPSQSISAVFDTGSPNLVIHTTKDKSCVEPAPNPCSLYGGYDANASSTYHYEDSNFAIEYKDGESTLGDDATDNVTLGSAILRDFYIGLQYQTEVLNNVLGASLTEDEMANSNSGHTNLPQLLRDQGHIASRAYSVYTDDSNNGSVLFGGVDIDRFHGDLVMIDLLSNPDTHPPRVTSFAIPLLSVSQFDGNSTTDFERSFPTRVNFDSGTALTYLDPGQAQSIWTYVGAVAHFGNLNYATIPCSAAETDRTLDFEFAEVTIKVPLSQYVIWHDSHNDICVFGIAKGDPEGPFTIGVTTLSSIYVVYDLDNKQLHLAQAVRNAATSNILEIKAGPDGISAVAGLGTVAILAASEASTLSTSTLTRSPAPSVPRGSPRSSFERSA</sequence>
<evidence type="ECO:0000256" key="1">
    <source>
        <dbReference type="ARBA" id="ARBA00007447"/>
    </source>
</evidence>
<dbReference type="InterPro" id="IPR001461">
    <property type="entry name" value="Aspartic_peptidase_A1"/>
</dbReference>
<comment type="similarity">
    <text evidence="1 5">Belongs to the peptidase A1 family.</text>
</comment>
<accession>A0A8H8RBD2</accession>
<keyword evidence="5" id="KW-0645">Protease</keyword>
<feature type="active site" evidence="3">
    <location>
        <position position="88"/>
    </location>
</feature>
<dbReference type="PRINTS" id="PR00792">
    <property type="entry name" value="PEPSIN"/>
</dbReference>
<evidence type="ECO:0000256" key="3">
    <source>
        <dbReference type="PIRSR" id="PIRSR601461-1"/>
    </source>
</evidence>
<comment type="caution">
    <text evidence="8">The sequence shown here is derived from an EMBL/GenBank/DDBJ whole genome shotgun (WGS) entry which is preliminary data.</text>
</comment>
<dbReference type="Proteomes" id="UP000462212">
    <property type="component" value="Unassembled WGS sequence"/>
</dbReference>
<gene>
    <name evidence="8" type="primary">OPSB_3</name>
    <name evidence="8" type="ORF">LSUB1_G008886</name>
</gene>
<dbReference type="PANTHER" id="PTHR47966">
    <property type="entry name" value="BETA-SITE APP-CLEAVING ENZYME, ISOFORM A-RELATED"/>
    <property type="match status" value="1"/>
</dbReference>
<evidence type="ECO:0000259" key="7">
    <source>
        <dbReference type="PROSITE" id="PS51767"/>
    </source>
</evidence>
<dbReference type="EMBL" id="QGMJ01001532">
    <property type="protein sequence ID" value="TVY31427.1"/>
    <property type="molecule type" value="Genomic_DNA"/>
</dbReference>
<evidence type="ECO:0000256" key="6">
    <source>
        <dbReference type="SAM" id="MobiDB-lite"/>
    </source>
</evidence>